<name>A0A1H4KSI7_9MICC</name>
<dbReference type="RefSeq" id="WP_066216239.1">
    <property type="nucleotide sequence ID" value="NZ_FNSN01000003.1"/>
</dbReference>
<feature type="domain" description="DUF6286" evidence="2">
    <location>
        <begin position="72"/>
        <end position="177"/>
    </location>
</feature>
<protein>
    <recommendedName>
        <fullName evidence="2">DUF6286 domain-containing protein</fullName>
    </recommendedName>
</protein>
<reference evidence="3 4" key="1">
    <citation type="submission" date="2016-10" db="EMBL/GenBank/DDBJ databases">
        <authorList>
            <person name="de Groot N.N."/>
        </authorList>
    </citation>
    <scope>NUCLEOTIDE SEQUENCE [LARGE SCALE GENOMIC DNA]</scope>
    <source>
        <strain evidence="3 4">DSM 10495</strain>
    </source>
</reference>
<evidence type="ECO:0000313" key="4">
    <source>
        <dbReference type="Proteomes" id="UP000182652"/>
    </source>
</evidence>
<dbReference type="PROSITE" id="PS51257">
    <property type="entry name" value="PROKAR_LIPOPROTEIN"/>
    <property type="match status" value="1"/>
</dbReference>
<dbReference type="STRING" id="156980.SAMN04489745_0782"/>
<gene>
    <name evidence="3" type="ORF">SAMN04489745_0782</name>
</gene>
<keyword evidence="1" id="KW-0472">Membrane</keyword>
<dbReference type="AlphaFoldDB" id="A0A1H4KSI7"/>
<keyword evidence="1" id="KW-0812">Transmembrane</keyword>
<proteinExistence type="predicted"/>
<evidence type="ECO:0000313" key="3">
    <source>
        <dbReference type="EMBL" id="SEB61509.1"/>
    </source>
</evidence>
<organism evidence="3 4">
    <name type="scientific">Arthrobacter woluwensis</name>
    <dbReference type="NCBI Taxonomy" id="156980"/>
    <lineage>
        <taxon>Bacteria</taxon>
        <taxon>Bacillati</taxon>
        <taxon>Actinomycetota</taxon>
        <taxon>Actinomycetes</taxon>
        <taxon>Micrococcales</taxon>
        <taxon>Micrococcaceae</taxon>
        <taxon>Arthrobacter</taxon>
    </lineage>
</organism>
<evidence type="ECO:0000256" key="1">
    <source>
        <dbReference type="SAM" id="Phobius"/>
    </source>
</evidence>
<evidence type="ECO:0000259" key="2">
    <source>
        <dbReference type="Pfam" id="PF19803"/>
    </source>
</evidence>
<dbReference type="Pfam" id="PF19803">
    <property type="entry name" value="DUF6286"/>
    <property type="match status" value="1"/>
</dbReference>
<accession>A0A1H4KSI7</accession>
<sequence>MKRFWHVRPARTVAILLAALLALAVGCLSLWAGAARLSNGSWPDPVNGWFSQLAAAGWQDPVWVGIGAVLAVLALVFLLAAVLPGGRATLLLQGDDAGAGREEVLAAAGLSALVRAAAERADGVSSASVTSGEKSVRVVVRTPVRTTAPIRDDVRRRAETVLDSLPLRRVPQVQVQVLRKGEG</sequence>
<dbReference type="OrthoDB" id="4965173at2"/>
<dbReference type="InterPro" id="IPR046253">
    <property type="entry name" value="DUF6286"/>
</dbReference>
<feature type="transmembrane region" description="Helical" evidence="1">
    <location>
        <begin position="61"/>
        <end position="83"/>
    </location>
</feature>
<dbReference type="EMBL" id="FNSN01000003">
    <property type="protein sequence ID" value="SEB61509.1"/>
    <property type="molecule type" value="Genomic_DNA"/>
</dbReference>
<keyword evidence="4" id="KW-1185">Reference proteome</keyword>
<dbReference type="Proteomes" id="UP000182652">
    <property type="component" value="Unassembled WGS sequence"/>
</dbReference>
<keyword evidence="1" id="KW-1133">Transmembrane helix</keyword>